<organism evidence="2 3">
    <name type="scientific">Myroides odoratus</name>
    <name type="common">Flavobacterium odoratum</name>
    <dbReference type="NCBI Taxonomy" id="256"/>
    <lineage>
        <taxon>Bacteria</taxon>
        <taxon>Pseudomonadati</taxon>
        <taxon>Bacteroidota</taxon>
        <taxon>Flavobacteriia</taxon>
        <taxon>Flavobacteriales</taxon>
        <taxon>Flavobacteriaceae</taxon>
        <taxon>Myroides</taxon>
    </lineage>
</organism>
<dbReference type="Proteomes" id="UP000255024">
    <property type="component" value="Unassembled WGS sequence"/>
</dbReference>
<gene>
    <name evidence="2" type="ORF">NCTC11179_01993</name>
</gene>
<protein>
    <recommendedName>
        <fullName evidence="1">DNA mimic protein DMP19 C-terminal domain-containing protein</fullName>
    </recommendedName>
</protein>
<dbReference type="AlphaFoldDB" id="A0A378RQJ8"/>
<evidence type="ECO:0000313" key="3">
    <source>
        <dbReference type="Proteomes" id="UP000255024"/>
    </source>
</evidence>
<feature type="domain" description="DNA mimic protein DMP19 C-terminal" evidence="1">
    <location>
        <begin position="50"/>
        <end position="161"/>
    </location>
</feature>
<dbReference type="Gene3D" id="1.20.1420.60">
    <property type="match status" value="1"/>
</dbReference>
<name>A0A378RQJ8_MYROD</name>
<accession>A0A378RQJ8</accession>
<reference evidence="2 3" key="1">
    <citation type="submission" date="2018-06" db="EMBL/GenBank/DDBJ databases">
        <authorList>
            <consortium name="Pathogen Informatics"/>
            <person name="Doyle S."/>
        </authorList>
    </citation>
    <scope>NUCLEOTIDE SEQUENCE [LARGE SCALE GENOMIC DNA]</scope>
    <source>
        <strain evidence="2 3">NCTC11179</strain>
    </source>
</reference>
<dbReference type="RefSeq" id="WP_115091385.1">
    <property type="nucleotide sequence ID" value="NZ_CP068107.1"/>
</dbReference>
<dbReference type="EMBL" id="UGQL01000001">
    <property type="protein sequence ID" value="STZ28447.1"/>
    <property type="molecule type" value="Genomic_DNA"/>
</dbReference>
<evidence type="ECO:0000259" key="1">
    <source>
        <dbReference type="Pfam" id="PF14300"/>
    </source>
</evidence>
<sequence>MSQPKIVVSQDAAQSPDNYDIIYSNITFINLIREEAEEEDPEEDRVDELIPHDAFLSYYVDYYLSQYENGNFSQFVYNTGADLELIDWIIEGLEKMGSKEHLALLKKRLEVLENMDETVLEAFIESDYFGTNPTRDLLNDDTFFNIEEDLIDLNATWLKQHPELLVLSIDAMYDYAEQLLGKKVERE</sequence>
<dbReference type="Pfam" id="PF14300">
    <property type="entry name" value="DMP19"/>
    <property type="match status" value="1"/>
</dbReference>
<dbReference type="InterPro" id="IPR025402">
    <property type="entry name" value="DMP19_C"/>
</dbReference>
<proteinExistence type="predicted"/>
<evidence type="ECO:0000313" key="2">
    <source>
        <dbReference type="EMBL" id="STZ28447.1"/>
    </source>
</evidence>
<keyword evidence="3" id="KW-1185">Reference proteome</keyword>